<comment type="caution">
    <text evidence="2">The sequence shown here is derived from an EMBL/GenBank/DDBJ whole genome shotgun (WGS) entry which is preliminary data.</text>
</comment>
<feature type="transmembrane region" description="Helical" evidence="1">
    <location>
        <begin position="7"/>
        <end position="40"/>
    </location>
</feature>
<name>A0ABW9A8Q0_9BURK</name>
<protein>
    <submittedName>
        <fullName evidence="2">NfeD family protein</fullName>
    </submittedName>
</protein>
<keyword evidence="1" id="KW-0472">Membrane</keyword>
<dbReference type="Proteomes" id="UP001629246">
    <property type="component" value="Unassembled WGS sequence"/>
</dbReference>
<organism evidence="2 3">
    <name type="scientific">Herbaspirillum lusitanum</name>
    <dbReference type="NCBI Taxonomy" id="213312"/>
    <lineage>
        <taxon>Bacteria</taxon>
        <taxon>Pseudomonadati</taxon>
        <taxon>Pseudomonadota</taxon>
        <taxon>Betaproteobacteria</taxon>
        <taxon>Burkholderiales</taxon>
        <taxon>Oxalobacteraceae</taxon>
        <taxon>Herbaspirillum</taxon>
    </lineage>
</organism>
<evidence type="ECO:0000313" key="3">
    <source>
        <dbReference type="Proteomes" id="UP001629246"/>
    </source>
</evidence>
<dbReference type="EMBL" id="JAQQFM010000005">
    <property type="protein sequence ID" value="MFL9925133.1"/>
    <property type="molecule type" value="Genomic_DNA"/>
</dbReference>
<feature type="transmembrane region" description="Helical" evidence="1">
    <location>
        <begin position="46"/>
        <end position="64"/>
    </location>
</feature>
<gene>
    <name evidence="2" type="ORF">PQR62_12725</name>
</gene>
<keyword evidence="1" id="KW-1133">Transmembrane helix</keyword>
<evidence type="ECO:0000313" key="2">
    <source>
        <dbReference type="EMBL" id="MFL9925133.1"/>
    </source>
</evidence>
<accession>A0ABW9A8Q0</accession>
<keyword evidence="1" id="KW-0812">Transmembrane</keyword>
<proteinExistence type="predicted"/>
<reference evidence="2 3" key="1">
    <citation type="journal article" date="2024" name="Chem. Sci.">
        <title>Discovery of megapolipeptins by genome mining of a Burkholderiales bacteria collection.</title>
        <authorList>
            <person name="Paulo B.S."/>
            <person name="Recchia M.J.J."/>
            <person name="Lee S."/>
            <person name="Fergusson C.H."/>
            <person name="Romanowski S.B."/>
            <person name="Hernandez A."/>
            <person name="Krull N."/>
            <person name="Liu D.Y."/>
            <person name="Cavanagh H."/>
            <person name="Bos A."/>
            <person name="Gray C.A."/>
            <person name="Murphy B.T."/>
            <person name="Linington R.G."/>
            <person name="Eustaquio A.S."/>
        </authorList>
    </citation>
    <scope>NUCLEOTIDE SEQUENCE [LARGE SCALE GENOMIC DNA]</scope>
    <source>
        <strain evidence="2 3">RL21-008-BIB-A</strain>
    </source>
</reference>
<sequence>MTAWAIWLVLAGVLIAAELFIGTFYLLMLALGLVAGGIAALLQVSLEWQLLIAAVVGIGATIALRRSGFGRRRVRQATSDPNVILDIGQSLHVDQWQAQGDVYIARVKYRGAMWDVELVPGISALPGQYVIREVRGSRLIVAP</sequence>
<evidence type="ECO:0000256" key="1">
    <source>
        <dbReference type="SAM" id="Phobius"/>
    </source>
</evidence>
<dbReference type="RefSeq" id="WP_408158318.1">
    <property type="nucleotide sequence ID" value="NZ_JAQQFM010000005.1"/>
</dbReference>
<keyword evidence="3" id="KW-1185">Reference proteome</keyword>